<proteinExistence type="predicted"/>
<dbReference type="AlphaFoldDB" id="A0A9X2K4T8"/>
<accession>A0A9X2K4T8</accession>
<organism evidence="1 2">
    <name type="scientific">Nonomuraea thailandensis</name>
    <dbReference type="NCBI Taxonomy" id="1188745"/>
    <lineage>
        <taxon>Bacteria</taxon>
        <taxon>Bacillati</taxon>
        <taxon>Actinomycetota</taxon>
        <taxon>Actinomycetes</taxon>
        <taxon>Streptosporangiales</taxon>
        <taxon>Streptosporangiaceae</taxon>
        <taxon>Nonomuraea</taxon>
    </lineage>
</organism>
<gene>
    <name evidence="1" type="ORF">HD597_006819</name>
</gene>
<name>A0A9X2K4T8_9ACTN</name>
<dbReference type="EMBL" id="JAMZEB010000002">
    <property type="protein sequence ID" value="MCP2359799.1"/>
    <property type="molecule type" value="Genomic_DNA"/>
</dbReference>
<keyword evidence="2" id="KW-1185">Reference proteome</keyword>
<sequence length="119" mass="13531">MTGQQRVRETFRLGFYAWNVTAAMRIVEGREPDCIQVERAAALLWLVYVNKAHAATVDLTRPLILVPFEGTGNIPIDGWHRIWKARREGIETLPALALTSEEEFRVRMHGGDKGPGYLR</sequence>
<protein>
    <submittedName>
        <fullName evidence="1">Uncharacterized protein</fullName>
    </submittedName>
</protein>
<evidence type="ECO:0000313" key="1">
    <source>
        <dbReference type="EMBL" id="MCP2359799.1"/>
    </source>
</evidence>
<dbReference type="Proteomes" id="UP001139648">
    <property type="component" value="Unassembled WGS sequence"/>
</dbReference>
<dbReference type="RefSeq" id="WP_253747216.1">
    <property type="nucleotide sequence ID" value="NZ_BAABKA010000035.1"/>
</dbReference>
<reference evidence="1" key="1">
    <citation type="submission" date="2022-06" db="EMBL/GenBank/DDBJ databases">
        <title>Sequencing the genomes of 1000 actinobacteria strains.</title>
        <authorList>
            <person name="Klenk H.-P."/>
        </authorList>
    </citation>
    <scope>NUCLEOTIDE SEQUENCE</scope>
    <source>
        <strain evidence="1">DSM 46694</strain>
    </source>
</reference>
<comment type="caution">
    <text evidence="1">The sequence shown here is derived from an EMBL/GenBank/DDBJ whole genome shotgun (WGS) entry which is preliminary data.</text>
</comment>
<evidence type="ECO:0000313" key="2">
    <source>
        <dbReference type="Proteomes" id="UP001139648"/>
    </source>
</evidence>